<organism evidence="2 3">
    <name type="scientific">Psychroflexus sediminis</name>
    <dbReference type="NCBI Taxonomy" id="470826"/>
    <lineage>
        <taxon>Bacteria</taxon>
        <taxon>Pseudomonadati</taxon>
        <taxon>Bacteroidota</taxon>
        <taxon>Flavobacteriia</taxon>
        <taxon>Flavobacteriales</taxon>
        <taxon>Flavobacteriaceae</taxon>
        <taxon>Psychroflexus</taxon>
    </lineage>
</organism>
<dbReference type="SUPFAM" id="SSF52833">
    <property type="entry name" value="Thioredoxin-like"/>
    <property type="match status" value="1"/>
</dbReference>
<evidence type="ECO:0000259" key="1">
    <source>
        <dbReference type="PROSITE" id="PS51352"/>
    </source>
</evidence>
<name>A0A1G7VSK0_9FLAO</name>
<dbReference type="EMBL" id="FNCW01000004">
    <property type="protein sequence ID" value="SDG62518.1"/>
    <property type="molecule type" value="Genomic_DNA"/>
</dbReference>
<evidence type="ECO:0000313" key="2">
    <source>
        <dbReference type="EMBL" id="SDG62518.1"/>
    </source>
</evidence>
<sequence length="187" mass="21817">MRKSMTLFMILSLCLGISSFIPSEFEDYSKAGLQDYKLMLGEFKLEDLKSTVNKSWFESGYENYTPKAKVVDQIKSELATNDFHILVYMGTWCTDSRREFPHLVKILNQADFNLNNLSIVGVDRDKVVPDMTEEKRKKLNIINVPTIIVYDENGQEINRFVEFPQESLEKDLLKIFSGEDYKHVYDF</sequence>
<dbReference type="InterPro" id="IPR036249">
    <property type="entry name" value="Thioredoxin-like_sf"/>
</dbReference>
<dbReference type="PROSITE" id="PS51352">
    <property type="entry name" value="THIOREDOXIN_2"/>
    <property type="match status" value="1"/>
</dbReference>
<dbReference type="Pfam" id="PF14595">
    <property type="entry name" value="Thioredoxin_9"/>
    <property type="match status" value="1"/>
</dbReference>
<dbReference type="InterPro" id="IPR013766">
    <property type="entry name" value="Thioredoxin_domain"/>
</dbReference>
<accession>A0A1G7VSK0</accession>
<dbReference type="Gene3D" id="3.40.30.10">
    <property type="entry name" value="Glutaredoxin"/>
    <property type="match status" value="1"/>
</dbReference>
<reference evidence="2 3" key="1">
    <citation type="submission" date="2016-10" db="EMBL/GenBank/DDBJ databases">
        <authorList>
            <person name="de Groot N.N."/>
        </authorList>
    </citation>
    <scope>NUCLEOTIDE SEQUENCE [LARGE SCALE GENOMIC DNA]</scope>
    <source>
        <strain evidence="2 3">DSM 19803</strain>
    </source>
</reference>
<dbReference type="RefSeq" id="WP_245686412.1">
    <property type="nucleotide sequence ID" value="NZ_FNCW01000004.1"/>
</dbReference>
<dbReference type="STRING" id="470826.SAMN04488027_104101"/>
<dbReference type="CDD" id="cd02947">
    <property type="entry name" value="TRX_family"/>
    <property type="match status" value="1"/>
</dbReference>
<dbReference type="Proteomes" id="UP000199296">
    <property type="component" value="Unassembled WGS sequence"/>
</dbReference>
<proteinExistence type="predicted"/>
<protein>
    <submittedName>
        <fullName evidence="2">Thioredoxin</fullName>
    </submittedName>
</protein>
<keyword evidence="3" id="KW-1185">Reference proteome</keyword>
<dbReference type="AlphaFoldDB" id="A0A1G7VSK0"/>
<feature type="domain" description="Thioredoxin" evidence="1">
    <location>
        <begin position="19"/>
        <end position="181"/>
    </location>
</feature>
<gene>
    <name evidence="2" type="ORF">SAMN04488027_104101</name>
</gene>
<evidence type="ECO:0000313" key="3">
    <source>
        <dbReference type="Proteomes" id="UP000199296"/>
    </source>
</evidence>